<reference evidence="3" key="1">
    <citation type="submission" date="2018-05" db="EMBL/GenBank/DDBJ databases">
        <authorList>
            <person name="Lanie J.A."/>
            <person name="Ng W.-L."/>
            <person name="Kazmierczak K.M."/>
            <person name="Andrzejewski T.M."/>
            <person name="Davidsen T.M."/>
            <person name="Wayne K.J."/>
            <person name="Tettelin H."/>
            <person name="Glass J.I."/>
            <person name="Rusch D."/>
            <person name="Podicherti R."/>
            <person name="Tsui H.-C.T."/>
            <person name="Winkler M.E."/>
        </authorList>
    </citation>
    <scope>NUCLEOTIDE SEQUENCE</scope>
</reference>
<proteinExistence type="inferred from homology"/>
<feature type="region of interest" description="Disordered" evidence="2">
    <location>
        <begin position="85"/>
        <end position="108"/>
    </location>
</feature>
<protein>
    <recommendedName>
        <fullName evidence="4">BolA family transcriptional regulator</fullName>
    </recommendedName>
</protein>
<name>A0A381TZD3_9ZZZZ</name>
<dbReference type="Pfam" id="PF01722">
    <property type="entry name" value="BolA"/>
    <property type="match status" value="1"/>
</dbReference>
<dbReference type="PIRSF" id="PIRSF003113">
    <property type="entry name" value="BolA"/>
    <property type="match status" value="1"/>
</dbReference>
<accession>A0A381TZD3</accession>
<evidence type="ECO:0000256" key="2">
    <source>
        <dbReference type="SAM" id="MobiDB-lite"/>
    </source>
</evidence>
<dbReference type="PANTHER" id="PTHR46229:SF2">
    <property type="entry name" value="BOLA-LIKE PROTEIN 1"/>
    <property type="match status" value="1"/>
</dbReference>
<evidence type="ECO:0000256" key="1">
    <source>
        <dbReference type="ARBA" id="ARBA00005578"/>
    </source>
</evidence>
<dbReference type="PANTHER" id="PTHR46229">
    <property type="entry name" value="BOLA TRANSCRIPTION REGULATOR"/>
    <property type="match status" value="1"/>
</dbReference>
<gene>
    <name evidence="3" type="ORF">METZ01_LOCUS73685</name>
</gene>
<dbReference type="InterPro" id="IPR036065">
    <property type="entry name" value="BolA-like_sf"/>
</dbReference>
<dbReference type="InterPro" id="IPR050961">
    <property type="entry name" value="BolA/IbaG_stress_morph_reg"/>
</dbReference>
<dbReference type="SUPFAM" id="SSF82657">
    <property type="entry name" value="BolA-like"/>
    <property type="match status" value="1"/>
</dbReference>
<dbReference type="EMBL" id="UINC01005359">
    <property type="protein sequence ID" value="SVA20831.1"/>
    <property type="molecule type" value="Genomic_DNA"/>
</dbReference>
<organism evidence="3">
    <name type="scientific">marine metagenome</name>
    <dbReference type="NCBI Taxonomy" id="408172"/>
    <lineage>
        <taxon>unclassified sequences</taxon>
        <taxon>metagenomes</taxon>
        <taxon>ecological metagenomes</taxon>
    </lineage>
</organism>
<evidence type="ECO:0008006" key="4">
    <source>
        <dbReference type="Google" id="ProtNLM"/>
    </source>
</evidence>
<evidence type="ECO:0000313" key="3">
    <source>
        <dbReference type="EMBL" id="SVA20831.1"/>
    </source>
</evidence>
<dbReference type="Gene3D" id="3.30.300.90">
    <property type="entry name" value="BolA-like"/>
    <property type="match status" value="1"/>
</dbReference>
<sequence>MSACSKIESVLKENLDPSHLEVINESFMHNVEPGAESHVRVIAVSDTFDGLNLVKRHQAIYKLIGEELAGPIHAITLHTFTADEWQERNESTHPSPDCEGGSAQESSD</sequence>
<comment type="similarity">
    <text evidence="1">Belongs to the BolA/IbaG family.</text>
</comment>
<dbReference type="InterPro" id="IPR002634">
    <property type="entry name" value="BolA"/>
</dbReference>
<dbReference type="AlphaFoldDB" id="A0A381TZD3"/>